<dbReference type="InterPro" id="IPR016187">
    <property type="entry name" value="CTDL_fold"/>
</dbReference>
<dbReference type="Proteomes" id="UP000472265">
    <property type="component" value="Chromosome 21"/>
</dbReference>
<feature type="domain" description="C-type lectin" evidence="1">
    <location>
        <begin position="50"/>
        <end position="146"/>
    </location>
</feature>
<dbReference type="SUPFAM" id="SSF56436">
    <property type="entry name" value="C-type lectin-like"/>
    <property type="match status" value="1"/>
</dbReference>
<proteinExistence type="predicted"/>
<name>A0A671WHJ6_SPAAU</name>
<keyword evidence="3" id="KW-1185">Reference proteome</keyword>
<dbReference type="InterPro" id="IPR016186">
    <property type="entry name" value="C-type_lectin-like/link_sf"/>
</dbReference>
<evidence type="ECO:0000313" key="2">
    <source>
        <dbReference type="Ensembl" id="ENSSAUP00010038386.1"/>
    </source>
</evidence>
<reference evidence="2" key="3">
    <citation type="submission" date="2025-09" db="UniProtKB">
        <authorList>
            <consortium name="Ensembl"/>
        </authorList>
    </citation>
    <scope>IDENTIFICATION</scope>
</reference>
<dbReference type="GeneTree" id="ENSGT00940000177209"/>
<sequence length="150" mass="17239">MKRLRSSWHAVLTGVLMMLLCVVTRNIFIQMQKEQASRSFFLSKEPKKWEKACRRSLNMGPDMAVVLDAEDQAFLNNMMFHSAWIGLQDMAMEGNFFWVTPLASWDNGQVGQDCVAIVPPASTEKQDWLNSWDDTMCAGEQHYLCETRVL</sequence>
<dbReference type="PANTHER" id="PTHR22803">
    <property type="entry name" value="MANNOSE, PHOSPHOLIPASE, LECTIN RECEPTOR RELATED"/>
    <property type="match status" value="1"/>
</dbReference>
<evidence type="ECO:0000313" key="3">
    <source>
        <dbReference type="Proteomes" id="UP000472265"/>
    </source>
</evidence>
<dbReference type="PROSITE" id="PS50041">
    <property type="entry name" value="C_TYPE_LECTIN_2"/>
    <property type="match status" value="1"/>
</dbReference>
<dbReference type="Gene3D" id="3.10.100.10">
    <property type="entry name" value="Mannose-Binding Protein A, subunit A"/>
    <property type="match status" value="1"/>
</dbReference>
<dbReference type="InterPro" id="IPR001304">
    <property type="entry name" value="C-type_lectin-like"/>
</dbReference>
<organism evidence="2 3">
    <name type="scientific">Sparus aurata</name>
    <name type="common">Gilthead sea bream</name>
    <dbReference type="NCBI Taxonomy" id="8175"/>
    <lineage>
        <taxon>Eukaryota</taxon>
        <taxon>Metazoa</taxon>
        <taxon>Chordata</taxon>
        <taxon>Craniata</taxon>
        <taxon>Vertebrata</taxon>
        <taxon>Euteleostomi</taxon>
        <taxon>Actinopterygii</taxon>
        <taxon>Neopterygii</taxon>
        <taxon>Teleostei</taxon>
        <taxon>Neoteleostei</taxon>
        <taxon>Acanthomorphata</taxon>
        <taxon>Eupercaria</taxon>
        <taxon>Spariformes</taxon>
        <taxon>Sparidae</taxon>
        <taxon>Sparus</taxon>
    </lineage>
</organism>
<dbReference type="Ensembl" id="ENSSAUT00010040461.1">
    <property type="protein sequence ID" value="ENSSAUP00010038386.1"/>
    <property type="gene ID" value="ENSSAUG00010016220.1"/>
</dbReference>
<dbReference type="AlphaFoldDB" id="A0A671WHJ6"/>
<dbReference type="CDD" id="cd00037">
    <property type="entry name" value="CLECT"/>
    <property type="match status" value="1"/>
</dbReference>
<dbReference type="InterPro" id="IPR050111">
    <property type="entry name" value="C-type_lectin/snaclec_domain"/>
</dbReference>
<evidence type="ECO:0000259" key="1">
    <source>
        <dbReference type="PROSITE" id="PS50041"/>
    </source>
</evidence>
<protein>
    <recommendedName>
        <fullName evidence="1">C-type lectin domain-containing protein</fullName>
    </recommendedName>
</protein>
<accession>A0A671WHJ6</accession>
<reference evidence="2" key="2">
    <citation type="submission" date="2025-08" db="UniProtKB">
        <authorList>
            <consortium name="Ensembl"/>
        </authorList>
    </citation>
    <scope>IDENTIFICATION</scope>
</reference>
<reference evidence="2" key="1">
    <citation type="submission" date="2021-04" db="EMBL/GenBank/DDBJ databases">
        <authorList>
            <consortium name="Wellcome Sanger Institute Data Sharing"/>
        </authorList>
    </citation>
    <scope>NUCLEOTIDE SEQUENCE [LARGE SCALE GENOMIC DNA]</scope>
</reference>
<dbReference type="Pfam" id="PF00059">
    <property type="entry name" value="Lectin_C"/>
    <property type="match status" value="1"/>
</dbReference>
<dbReference type="SMART" id="SM00034">
    <property type="entry name" value="CLECT"/>
    <property type="match status" value="1"/>
</dbReference>
<dbReference type="InParanoid" id="A0A671WHJ6"/>